<protein>
    <submittedName>
        <fullName evidence="1">Uncharacterized protein</fullName>
    </submittedName>
</protein>
<evidence type="ECO:0000313" key="1">
    <source>
        <dbReference type="EMBL" id="WGO84621.1"/>
    </source>
</evidence>
<keyword evidence="2" id="KW-1185">Reference proteome</keyword>
<gene>
    <name evidence="1" type="ORF">QG404_07060</name>
</gene>
<dbReference type="Proteomes" id="UP001231859">
    <property type="component" value="Chromosome"/>
</dbReference>
<accession>A0ABY8P6H5</accession>
<dbReference type="RefSeq" id="WP_280939579.1">
    <property type="nucleotide sequence ID" value="NZ_CP123759.1"/>
</dbReference>
<organism evidence="1 2">
    <name type="scientific">Arsenophonus apicola</name>
    <dbReference type="NCBI Taxonomy" id="2879119"/>
    <lineage>
        <taxon>Bacteria</taxon>
        <taxon>Pseudomonadati</taxon>
        <taxon>Pseudomonadota</taxon>
        <taxon>Gammaproteobacteria</taxon>
        <taxon>Enterobacterales</taxon>
        <taxon>Morganellaceae</taxon>
        <taxon>Arsenophonus</taxon>
    </lineage>
</organism>
<sequence length="106" mass="12197">MPKKKYQFKPGFSQQKYIFEASKERFEHIANKFISYNDPSVAKEITGICLALSSAYLTQVREGGLEQGEKYIIGIQKLIKTIDSEVESYDPPYVKARHKARQLHAK</sequence>
<name>A0ABY8P6H5_9GAMM</name>
<proteinExistence type="predicted"/>
<dbReference type="EMBL" id="CP123759">
    <property type="protein sequence ID" value="WGO84621.1"/>
    <property type="molecule type" value="Genomic_DNA"/>
</dbReference>
<reference evidence="1 2" key="1">
    <citation type="submission" date="2023-04" db="EMBL/GenBank/DDBJ databases">
        <title>Genome dynamics across the evolutionary transition to endosymbiosis.</title>
        <authorList>
            <person name="Siozios S."/>
            <person name="Nadal-Jimenez P."/>
            <person name="Azagi T."/>
            <person name="Sprong H."/>
            <person name="Frost C.L."/>
            <person name="Parratt S.R."/>
            <person name="Taylor G."/>
            <person name="Brettell L."/>
            <person name="Lew K.C."/>
            <person name="Croft L."/>
            <person name="King K.C."/>
            <person name="Brockhurst M.A."/>
            <person name="Hypsa V."/>
            <person name="Novakova E."/>
            <person name="Darby A.C."/>
            <person name="Hurst G.D.D."/>
        </authorList>
    </citation>
    <scope>NUCLEOTIDE SEQUENCE [LARGE SCALE GENOMIC DNA]</scope>
    <source>
        <strain evidence="2">aApi_AU</strain>
    </source>
</reference>
<evidence type="ECO:0000313" key="2">
    <source>
        <dbReference type="Proteomes" id="UP001231859"/>
    </source>
</evidence>